<evidence type="ECO:0000313" key="3">
    <source>
        <dbReference type="Proteomes" id="UP000694388"/>
    </source>
</evidence>
<dbReference type="PANTHER" id="PTHR14256:SF3">
    <property type="entry name" value="NORMAL MUCOSA OF ESOPHAGUS-SPECIFIC GENE 1 PROTEIN"/>
    <property type="match status" value="1"/>
</dbReference>
<dbReference type="Pfam" id="PF06522">
    <property type="entry name" value="B12D"/>
    <property type="match status" value="1"/>
</dbReference>
<sequence>MASVLKLLKKKKELIPLLGFVALAGGGAVTMCIYSLAFKTDVTINKTRNPTPWENVDPRKPQKLITLNQKWQPVEELEILKELRKQ</sequence>
<dbReference type="Proteomes" id="UP000694388">
    <property type="component" value="Unplaced"/>
</dbReference>
<feature type="transmembrane region" description="Helical" evidence="1">
    <location>
        <begin position="14"/>
        <end position="38"/>
    </location>
</feature>
<protein>
    <submittedName>
        <fullName evidence="2">Chromosome 15 open reading frame 48</fullName>
    </submittedName>
</protein>
<dbReference type="InterPro" id="IPR010530">
    <property type="entry name" value="B12D"/>
</dbReference>
<keyword evidence="1" id="KW-0812">Transmembrane</keyword>
<dbReference type="OMA" id="EPWENIN"/>
<dbReference type="GeneTree" id="ENSGT00390000009277"/>
<reference evidence="2" key="2">
    <citation type="submission" date="2025-09" db="UniProtKB">
        <authorList>
            <consortium name="Ensembl"/>
        </authorList>
    </citation>
    <scope>IDENTIFICATION</scope>
</reference>
<reference evidence="2" key="1">
    <citation type="submission" date="2025-08" db="UniProtKB">
        <authorList>
            <consortium name="Ensembl"/>
        </authorList>
    </citation>
    <scope>IDENTIFICATION</scope>
</reference>
<dbReference type="PANTHER" id="PTHR14256">
    <property type="entry name" value="NADH-UBIQUINONE OXIDOREDUCTASE MLRQ SUBUNIT"/>
    <property type="match status" value="1"/>
</dbReference>
<proteinExistence type="predicted"/>
<organism evidence="2 3">
    <name type="scientific">Eptatretus burgeri</name>
    <name type="common">Inshore hagfish</name>
    <dbReference type="NCBI Taxonomy" id="7764"/>
    <lineage>
        <taxon>Eukaryota</taxon>
        <taxon>Metazoa</taxon>
        <taxon>Chordata</taxon>
        <taxon>Craniata</taxon>
        <taxon>Vertebrata</taxon>
        <taxon>Cyclostomata</taxon>
        <taxon>Myxini</taxon>
        <taxon>Myxiniformes</taxon>
        <taxon>Myxinidae</taxon>
        <taxon>Eptatretinae</taxon>
        <taxon>Eptatretus</taxon>
    </lineage>
</organism>
<evidence type="ECO:0000256" key="1">
    <source>
        <dbReference type="SAM" id="Phobius"/>
    </source>
</evidence>
<evidence type="ECO:0000313" key="2">
    <source>
        <dbReference type="Ensembl" id="ENSEBUP00000019834.1"/>
    </source>
</evidence>
<dbReference type="Ensembl" id="ENSEBUT00000020410.1">
    <property type="protein sequence ID" value="ENSEBUP00000019834.1"/>
    <property type="gene ID" value="ENSEBUG00000012317.1"/>
</dbReference>
<accession>A0A8C4QT27</accession>
<dbReference type="AlphaFoldDB" id="A0A8C4QT27"/>
<keyword evidence="1" id="KW-0472">Membrane</keyword>
<name>A0A8C4QT27_EPTBU</name>
<keyword evidence="1" id="KW-1133">Transmembrane helix</keyword>
<keyword evidence="3" id="KW-1185">Reference proteome</keyword>